<dbReference type="WBParaSite" id="nRc.2.0.1.t37200-RA">
    <property type="protein sequence ID" value="nRc.2.0.1.t37200-RA"/>
    <property type="gene ID" value="nRc.2.0.1.g37200"/>
</dbReference>
<dbReference type="AlphaFoldDB" id="A0A915KFP9"/>
<protein>
    <submittedName>
        <fullName evidence="2">Uncharacterized protein</fullName>
    </submittedName>
</protein>
<accession>A0A915KFP9</accession>
<evidence type="ECO:0000313" key="2">
    <source>
        <dbReference type="WBParaSite" id="nRc.2.0.1.t37200-RA"/>
    </source>
</evidence>
<sequence>MAAFVATRPNCDFIQCSAKTEEDVS</sequence>
<keyword evidence="1" id="KW-1185">Reference proteome</keyword>
<dbReference type="Proteomes" id="UP000887565">
    <property type="component" value="Unplaced"/>
</dbReference>
<proteinExistence type="predicted"/>
<organism evidence="1 2">
    <name type="scientific">Romanomermis culicivorax</name>
    <name type="common">Nematode worm</name>
    <dbReference type="NCBI Taxonomy" id="13658"/>
    <lineage>
        <taxon>Eukaryota</taxon>
        <taxon>Metazoa</taxon>
        <taxon>Ecdysozoa</taxon>
        <taxon>Nematoda</taxon>
        <taxon>Enoplea</taxon>
        <taxon>Dorylaimia</taxon>
        <taxon>Mermithida</taxon>
        <taxon>Mermithoidea</taxon>
        <taxon>Mermithidae</taxon>
        <taxon>Romanomermis</taxon>
    </lineage>
</organism>
<evidence type="ECO:0000313" key="1">
    <source>
        <dbReference type="Proteomes" id="UP000887565"/>
    </source>
</evidence>
<name>A0A915KFP9_ROMCU</name>
<reference evidence="2" key="1">
    <citation type="submission" date="2022-11" db="UniProtKB">
        <authorList>
            <consortium name="WormBaseParasite"/>
        </authorList>
    </citation>
    <scope>IDENTIFICATION</scope>
</reference>